<accession>A0ABP8VM77</accession>
<evidence type="ECO:0000313" key="2">
    <source>
        <dbReference type="Proteomes" id="UP001501295"/>
    </source>
</evidence>
<comment type="caution">
    <text evidence="1">The sequence shown here is derived from an EMBL/GenBank/DDBJ whole genome shotgun (WGS) entry which is preliminary data.</text>
</comment>
<gene>
    <name evidence="1" type="ORF">GCM10025780_06200</name>
</gene>
<proteinExistence type="predicted"/>
<dbReference type="EMBL" id="BAABLM010000001">
    <property type="protein sequence ID" value="GAA4666967.1"/>
    <property type="molecule type" value="Genomic_DNA"/>
</dbReference>
<evidence type="ECO:0000313" key="1">
    <source>
        <dbReference type="EMBL" id="GAA4666967.1"/>
    </source>
</evidence>
<dbReference type="Proteomes" id="UP001501295">
    <property type="component" value="Unassembled WGS sequence"/>
</dbReference>
<reference evidence="2" key="1">
    <citation type="journal article" date="2019" name="Int. J. Syst. Evol. Microbiol.">
        <title>The Global Catalogue of Microorganisms (GCM) 10K type strain sequencing project: providing services to taxonomists for standard genome sequencing and annotation.</title>
        <authorList>
            <consortium name="The Broad Institute Genomics Platform"/>
            <consortium name="The Broad Institute Genome Sequencing Center for Infectious Disease"/>
            <person name="Wu L."/>
            <person name="Ma J."/>
        </authorList>
    </citation>
    <scope>NUCLEOTIDE SEQUENCE [LARGE SCALE GENOMIC DNA]</scope>
    <source>
        <strain evidence="2">JCM 18956</strain>
    </source>
</reference>
<keyword evidence="2" id="KW-1185">Reference proteome</keyword>
<organism evidence="1 2">
    <name type="scientific">Frondihabitans cladoniiphilus</name>
    <dbReference type="NCBI Taxonomy" id="715785"/>
    <lineage>
        <taxon>Bacteria</taxon>
        <taxon>Bacillati</taxon>
        <taxon>Actinomycetota</taxon>
        <taxon>Actinomycetes</taxon>
        <taxon>Micrococcales</taxon>
        <taxon>Microbacteriaceae</taxon>
        <taxon>Frondihabitans</taxon>
    </lineage>
</organism>
<name>A0ABP8VM77_9MICO</name>
<protein>
    <submittedName>
        <fullName evidence="1">Uncharacterized protein</fullName>
    </submittedName>
</protein>
<sequence length="85" mass="9799">MPIRFTTSRLLKKLENLGISHELYSLGEQMDDSLCLLPLPTGEWETFIGERGEKTDRRVWPDEEAACFGFLGRLAWTQWQSEVPA</sequence>